<dbReference type="InterPro" id="IPR000980">
    <property type="entry name" value="SH2"/>
</dbReference>
<dbReference type="GO" id="GO:0035591">
    <property type="term" value="F:signaling adaptor activity"/>
    <property type="evidence" value="ECO:0007669"/>
    <property type="project" value="TreeGrafter"/>
</dbReference>
<dbReference type="PRINTS" id="PR00401">
    <property type="entry name" value="SH2DOMAIN"/>
</dbReference>
<dbReference type="Gene3D" id="3.30.505.10">
    <property type="entry name" value="SH2 domain"/>
    <property type="match status" value="2"/>
</dbReference>
<evidence type="ECO:0000313" key="5">
    <source>
        <dbReference type="Proteomes" id="UP001432322"/>
    </source>
</evidence>
<name>A0AAV5V2H4_9BILA</name>
<dbReference type="PANTHER" id="PTHR19969">
    <property type="entry name" value="SH2-SH3 ADAPTOR PROTEIN-RELATED"/>
    <property type="match status" value="1"/>
</dbReference>
<dbReference type="InterPro" id="IPR036860">
    <property type="entry name" value="SH2_dom_sf"/>
</dbReference>
<dbReference type="SMART" id="SM00252">
    <property type="entry name" value="SH2"/>
    <property type="match status" value="1"/>
</dbReference>
<feature type="non-terminal residue" evidence="4">
    <location>
        <position position="165"/>
    </location>
</feature>
<evidence type="ECO:0000256" key="1">
    <source>
        <dbReference type="ARBA" id="ARBA00022999"/>
    </source>
</evidence>
<dbReference type="AlphaFoldDB" id="A0AAV5V2H4"/>
<sequence>LSFLHEDKVYHCRIKSKMIEGVRKYYFVEKVVFETLYELISHHMKVRLVTPLFSTRFVIPCPQPKDYLNQPWFSPTATKEIADEMLSKVPHDGAFLIRYSDEDKSTFVLSVRLEGVPIHFRLHRNGRIFHFNQVYFENLNQIVEYYAKRDFLIETRLKFPVRSLS</sequence>
<dbReference type="GO" id="GO:0016477">
    <property type="term" value="P:cell migration"/>
    <property type="evidence" value="ECO:0007669"/>
    <property type="project" value="TreeGrafter"/>
</dbReference>
<evidence type="ECO:0000313" key="4">
    <source>
        <dbReference type="EMBL" id="GMT13609.1"/>
    </source>
</evidence>
<evidence type="ECO:0000259" key="3">
    <source>
        <dbReference type="PROSITE" id="PS50001"/>
    </source>
</evidence>
<organism evidence="4 5">
    <name type="scientific">Pristionchus fissidentatus</name>
    <dbReference type="NCBI Taxonomy" id="1538716"/>
    <lineage>
        <taxon>Eukaryota</taxon>
        <taxon>Metazoa</taxon>
        <taxon>Ecdysozoa</taxon>
        <taxon>Nematoda</taxon>
        <taxon>Chromadorea</taxon>
        <taxon>Rhabditida</taxon>
        <taxon>Rhabditina</taxon>
        <taxon>Diplogasteromorpha</taxon>
        <taxon>Diplogasteroidea</taxon>
        <taxon>Neodiplogasteridae</taxon>
        <taxon>Pristionchus</taxon>
    </lineage>
</organism>
<gene>
    <name evidence="4" type="ORF">PFISCL1PPCAC_4906</name>
</gene>
<reference evidence="4" key="1">
    <citation type="submission" date="2023-10" db="EMBL/GenBank/DDBJ databases">
        <title>Genome assembly of Pristionchus species.</title>
        <authorList>
            <person name="Yoshida K."/>
            <person name="Sommer R.J."/>
        </authorList>
    </citation>
    <scope>NUCLEOTIDE SEQUENCE</scope>
    <source>
        <strain evidence="4">RS5133</strain>
    </source>
</reference>
<comment type="caution">
    <text evidence="4">The sequence shown here is derived from an EMBL/GenBank/DDBJ whole genome shotgun (WGS) entry which is preliminary data.</text>
</comment>
<feature type="domain" description="SH2" evidence="3">
    <location>
        <begin position="72"/>
        <end position="161"/>
    </location>
</feature>
<dbReference type="GO" id="GO:0007167">
    <property type="term" value="P:enzyme-linked receptor protein signaling pathway"/>
    <property type="evidence" value="ECO:0007669"/>
    <property type="project" value="TreeGrafter"/>
</dbReference>
<feature type="non-terminal residue" evidence="4">
    <location>
        <position position="1"/>
    </location>
</feature>
<dbReference type="PANTHER" id="PTHR19969:SF5">
    <property type="entry name" value="CRK-LIKE PROTEIN"/>
    <property type="match status" value="1"/>
</dbReference>
<dbReference type="Pfam" id="PF00017">
    <property type="entry name" value="SH2"/>
    <property type="match status" value="2"/>
</dbReference>
<proteinExistence type="predicted"/>
<accession>A0AAV5V2H4</accession>
<dbReference type="GO" id="GO:0030971">
    <property type="term" value="F:receptor tyrosine kinase binding"/>
    <property type="evidence" value="ECO:0007669"/>
    <property type="project" value="TreeGrafter"/>
</dbReference>
<dbReference type="PROSITE" id="PS50001">
    <property type="entry name" value="SH2"/>
    <property type="match status" value="1"/>
</dbReference>
<dbReference type="InterPro" id="IPR051184">
    <property type="entry name" value="Tyrosine-phos_adapter"/>
</dbReference>
<dbReference type="SUPFAM" id="SSF55550">
    <property type="entry name" value="SH2 domain"/>
    <property type="match status" value="2"/>
</dbReference>
<dbReference type="Proteomes" id="UP001432322">
    <property type="component" value="Unassembled WGS sequence"/>
</dbReference>
<evidence type="ECO:0000256" key="2">
    <source>
        <dbReference type="PROSITE-ProRule" id="PRU00191"/>
    </source>
</evidence>
<keyword evidence="5" id="KW-1185">Reference proteome</keyword>
<keyword evidence="1 2" id="KW-0727">SH2 domain</keyword>
<protein>
    <recommendedName>
        <fullName evidence="3">SH2 domain-containing protein</fullName>
    </recommendedName>
</protein>
<dbReference type="GO" id="GO:0005737">
    <property type="term" value="C:cytoplasm"/>
    <property type="evidence" value="ECO:0007669"/>
    <property type="project" value="TreeGrafter"/>
</dbReference>
<dbReference type="EMBL" id="BTSY01000002">
    <property type="protein sequence ID" value="GMT13609.1"/>
    <property type="molecule type" value="Genomic_DNA"/>
</dbReference>